<accession>A0ABU5SWW1</accession>
<keyword evidence="3" id="KW-1185">Reference proteome</keyword>
<evidence type="ECO:0000313" key="3">
    <source>
        <dbReference type="Proteomes" id="UP001302329"/>
    </source>
</evidence>
<evidence type="ECO:0000313" key="2">
    <source>
        <dbReference type="EMBL" id="MEA5443018.1"/>
    </source>
</evidence>
<dbReference type="Gene3D" id="3.40.30.10">
    <property type="entry name" value="Glutaredoxin"/>
    <property type="match status" value="1"/>
</dbReference>
<dbReference type="PROSITE" id="PS51353">
    <property type="entry name" value="ARSC"/>
    <property type="match status" value="1"/>
</dbReference>
<proteinExistence type="inferred from homology"/>
<comment type="similarity">
    <text evidence="1">Belongs to the ArsC family.</text>
</comment>
<dbReference type="RefSeq" id="WP_323357041.1">
    <property type="nucleotide sequence ID" value="NZ_JAYGHY010000034.1"/>
</dbReference>
<evidence type="ECO:0000256" key="1">
    <source>
        <dbReference type="PROSITE-ProRule" id="PRU01282"/>
    </source>
</evidence>
<protein>
    <submittedName>
        <fullName evidence="2">Spx/MgsR family RNA polymerase-binding regulatory protein</fullName>
    </submittedName>
</protein>
<dbReference type="InterPro" id="IPR036249">
    <property type="entry name" value="Thioredoxin-like_sf"/>
</dbReference>
<sequence>MADQAVHRLFQYASCSTCRKAVAWMRDRQIPFDAIDITIAPPSLELLSEAHGQLGGFGRLFNTSGQSYRALGAATVKAMDTATALAALAADGRLIKRPFLVTASGRIVTGFRPEEWQELLG</sequence>
<reference evidence="2 3" key="1">
    <citation type="submission" date="2023-12" db="EMBL/GenBank/DDBJ databases">
        <title>Baltic Sea Cyanobacteria.</title>
        <authorList>
            <person name="Delbaje E."/>
            <person name="Fewer D.P."/>
            <person name="Shishido T.K."/>
        </authorList>
    </citation>
    <scope>NUCLEOTIDE SEQUENCE [LARGE SCALE GENOMIC DNA]</scope>
    <source>
        <strain evidence="2 3">UHCC 0281</strain>
    </source>
</reference>
<gene>
    <name evidence="2" type="ORF">VB739_10700</name>
</gene>
<dbReference type="SUPFAM" id="SSF52833">
    <property type="entry name" value="Thioredoxin-like"/>
    <property type="match status" value="1"/>
</dbReference>
<dbReference type="PANTHER" id="PTHR30041:SF8">
    <property type="entry name" value="PROTEIN YFFB"/>
    <property type="match status" value="1"/>
</dbReference>
<dbReference type="EMBL" id="JAYGHY010000034">
    <property type="protein sequence ID" value="MEA5443018.1"/>
    <property type="molecule type" value="Genomic_DNA"/>
</dbReference>
<comment type="caution">
    <text evidence="2">The sequence shown here is derived from an EMBL/GenBank/DDBJ whole genome shotgun (WGS) entry which is preliminary data.</text>
</comment>
<dbReference type="NCBIfam" id="TIGR01617">
    <property type="entry name" value="arsC_related"/>
    <property type="match status" value="1"/>
</dbReference>
<dbReference type="PANTHER" id="PTHR30041">
    <property type="entry name" value="ARSENATE REDUCTASE"/>
    <property type="match status" value="1"/>
</dbReference>
<name>A0ABU5SWW1_9CYAN</name>
<organism evidence="2 3">
    <name type="scientific">Cyanobium gracile UHCC 0281</name>
    <dbReference type="NCBI Taxonomy" id="3110309"/>
    <lineage>
        <taxon>Bacteria</taxon>
        <taxon>Bacillati</taxon>
        <taxon>Cyanobacteriota</taxon>
        <taxon>Cyanophyceae</taxon>
        <taxon>Synechococcales</taxon>
        <taxon>Prochlorococcaceae</taxon>
        <taxon>Cyanobium</taxon>
    </lineage>
</organism>
<dbReference type="InterPro" id="IPR006660">
    <property type="entry name" value="Arsenate_reductase-like"/>
</dbReference>
<dbReference type="Proteomes" id="UP001302329">
    <property type="component" value="Unassembled WGS sequence"/>
</dbReference>
<dbReference type="InterPro" id="IPR006504">
    <property type="entry name" value="Tscrpt_reg_Spx/MgsR"/>
</dbReference>
<dbReference type="Pfam" id="PF03960">
    <property type="entry name" value="ArsC"/>
    <property type="match status" value="1"/>
</dbReference>